<protein>
    <submittedName>
        <fullName evidence="2">Uncharacterized protein</fullName>
    </submittedName>
</protein>
<feature type="region of interest" description="Disordered" evidence="1">
    <location>
        <begin position="40"/>
        <end position="59"/>
    </location>
</feature>
<evidence type="ECO:0000256" key="1">
    <source>
        <dbReference type="SAM" id="MobiDB-lite"/>
    </source>
</evidence>
<keyword evidence="3" id="KW-1185">Reference proteome</keyword>
<accession>A0A972GW25</accession>
<name>A0A972GW25_9BACL</name>
<organism evidence="2 3">
    <name type="scientific">Paenibacillus foliorum</name>
    <dbReference type="NCBI Taxonomy" id="2654974"/>
    <lineage>
        <taxon>Bacteria</taxon>
        <taxon>Bacillati</taxon>
        <taxon>Bacillota</taxon>
        <taxon>Bacilli</taxon>
        <taxon>Bacillales</taxon>
        <taxon>Paenibacillaceae</taxon>
        <taxon>Paenibacillus</taxon>
    </lineage>
</organism>
<dbReference type="RefSeq" id="WP_171653096.1">
    <property type="nucleotide sequence ID" value="NZ_WHOD01000066.1"/>
</dbReference>
<feature type="compositionally biased region" description="Basic and acidic residues" evidence="1">
    <location>
        <begin position="41"/>
        <end position="59"/>
    </location>
</feature>
<evidence type="ECO:0000313" key="3">
    <source>
        <dbReference type="Proteomes" id="UP000641588"/>
    </source>
</evidence>
<sequence length="59" mass="6957">MLPENIHNSRVLIDLEKETIETQEEDYSIDDLLESVGALTPEREKEVLDEVKQSREEWN</sequence>
<proteinExistence type="predicted"/>
<gene>
    <name evidence="2" type="ORF">GC093_16850</name>
</gene>
<dbReference type="EMBL" id="WHOD01000066">
    <property type="protein sequence ID" value="NOU94877.1"/>
    <property type="molecule type" value="Genomic_DNA"/>
</dbReference>
<reference evidence="2" key="1">
    <citation type="submission" date="2019-10" db="EMBL/GenBank/DDBJ databases">
        <title>Description of Paenibacillus glebae sp. nov.</title>
        <authorList>
            <person name="Carlier A."/>
            <person name="Qi S."/>
        </authorList>
    </citation>
    <scope>NUCLEOTIDE SEQUENCE</scope>
    <source>
        <strain evidence="2">LMG 31456</strain>
    </source>
</reference>
<dbReference type="AlphaFoldDB" id="A0A972GW25"/>
<dbReference type="Proteomes" id="UP000641588">
    <property type="component" value="Unassembled WGS sequence"/>
</dbReference>
<comment type="caution">
    <text evidence="2">The sequence shown here is derived from an EMBL/GenBank/DDBJ whole genome shotgun (WGS) entry which is preliminary data.</text>
</comment>
<evidence type="ECO:0000313" key="2">
    <source>
        <dbReference type="EMBL" id="NOU94877.1"/>
    </source>
</evidence>